<reference evidence="1 2" key="4">
    <citation type="journal article" date="2009" name="Appl. Environ. Microbiol.">
        <title>Comparative genome-wide transcriptional profiling of Azorhizobium caulinodans ORS571 grown under free-living and symbiotic conditions.</title>
        <authorList>
            <person name="Tsukada S."/>
            <person name="Aono T."/>
            <person name="Akiba N."/>
            <person name="Lee KB."/>
            <person name="Liu CT."/>
            <person name="Toyazaki H."/>
            <person name="Oyaizu H."/>
        </authorList>
    </citation>
    <scope>NUCLEOTIDE SEQUENCE [LARGE SCALE GENOMIC DNA]</scope>
    <source>
        <strain evidence="2">ATCC 43989 / DSM 5975 / JCM 20966 / LMG 6465 / NBRC 14845 / NCIMB 13405 / ORS 571</strain>
    </source>
</reference>
<reference evidence="2" key="2">
    <citation type="submission" date="2007-04" db="EMBL/GenBank/DDBJ databases">
        <title>Complete genome sequence of the nitrogen-fixing bacterium Azorhizobium caulinodans ORS571.</title>
        <authorList>
            <person name="Lee K.B."/>
            <person name="Backer P.D."/>
            <person name="Aono T."/>
            <person name="Liu C.T."/>
            <person name="Suzuki S."/>
            <person name="Suzuki T."/>
            <person name="Kaneko T."/>
            <person name="Yamada M."/>
            <person name="Tabata S."/>
            <person name="Kupfer D.M."/>
            <person name="Najar F.Z."/>
            <person name="Wiley G.B."/>
            <person name="Roe B."/>
            <person name="Binnewies T."/>
            <person name="Ussery D."/>
            <person name="Vereecke D."/>
            <person name="Gevers D."/>
            <person name="Holsters M."/>
            <person name="Oyaizu H."/>
        </authorList>
    </citation>
    <scope>NUCLEOTIDE SEQUENCE [LARGE SCALE GENOMIC DNA]</scope>
    <source>
        <strain evidence="2">ATCC 43989 / DSM 5975 / JCM 20966 / LMG 6465 / NBRC 14845 / NCIMB 13405 / ORS 571</strain>
    </source>
</reference>
<reference evidence="1 2" key="6">
    <citation type="journal article" date="2011" name="Appl. Environ. Microbiol.">
        <title>Involvement of the azorhizobial chromosome partition gene (parA) in the onset of bacteroid differentiation during Sesbania rostrata stem nodule development.</title>
        <authorList>
            <person name="Liu CT."/>
            <person name="Lee KB."/>
            <person name="Wang YS."/>
            <person name="Peng MH."/>
            <person name="Lee KT."/>
            <person name="Suzuki S."/>
            <person name="Suzuki T."/>
            <person name="Oyaizu H."/>
        </authorList>
    </citation>
    <scope>NUCLEOTIDE SEQUENCE [LARGE SCALE GENOMIC DNA]</scope>
    <source>
        <strain evidence="2">ATCC 43989 / DSM 5975 / JCM 20966 / LMG 6465 / NBRC 14845 / NCIMB 13405 / ORS 571</strain>
    </source>
</reference>
<reference evidence="1 2" key="3">
    <citation type="journal article" date="2008" name="BMC Genomics">
        <title>The genome of the versatile nitrogen fixer Azorhizobium caulinodans ORS571.</title>
        <authorList>
            <person name="Lee KB."/>
            <person name="Backer P.D."/>
            <person name="Aono T."/>
            <person name="Liu CT."/>
            <person name="Suzuki S."/>
            <person name="Suzuki T."/>
            <person name="Kaneko T."/>
            <person name="Yamada M."/>
            <person name="Tabata S."/>
            <person name="Kupfer D.M."/>
            <person name="Najar F.Z."/>
            <person name="Wiley G.B."/>
            <person name="Roe B."/>
            <person name="Binnewies T.T."/>
            <person name="Ussery D.W."/>
            <person name="D'Haeze W."/>
            <person name="Herder J.D."/>
            <person name="Gevers D."/>
            <person name="Vereecke D."/>
            <person name="Holsters M."/>
            <person name="Oyaizu H."/>
        </authorList>
    </citation>
    <scope>NUCLEOTIDE SEQUENCE [LARGE SCALE GENOMIC DNA]</scope>
    <source>
        <strain evidence="2">ATCC 43989 / DSM 5975 / JCM 20966 / LMG 6465 / NBRC 14845 / NCIMB 13405 / ORS 571</strain>
    </source>
</reference>
<dbReference type="HOGENOM" id="CLU_026001_0_1_5"/>
<dbReference type="KEGG" id="azc:AZC_3730"/>
<dbReference type="Proteomes" id="UP000000270">
    <property type="component" value="Chromosome"/>
</dbReference>
<dbReference type="STRING" id="438753.AZC_3730"/>
<dbReference type="InterPro" id="IPR014917">
    <property type="entry name" value="DUF1800"/>
</dbReference>
<organism evidence="1 2">
    <name type="scientific">Azorhizobium caulinodans (strain ATCC 43989 / DSM 5975 / JCM 20966 / LMG 6465 / NBRC 14845 / NCIMB 13405 / ORS 571)</name>
    <dbReference type="NCBI Taxonomy" id="438753"/>
    <lineage>
        <taxon>Bacteria</taxon>
        <taxon>Pseudomonadati</taxon>
        <taxon>Pseudomonadota</taxon>
        <taxon>Alphaproteobacteria</taxon>
        <taxon>Hyphomicrobiales</taxon>
        <taxon>Xanthobacteraceae</taxon>
        <taxon>Azorhizobium</taxon>
    </lineage>
</organism>
<evidence type="ECO:0000313" key="2">
    <source>
        <dbReference type="Proteomes" id="UP000000270"/>
    </source>
</evidence>
<evidence type="ECO:0008006" key="3">
    <source>
        <dbReference type="Google" id="ProtNLM"/>
    </source>
</evidence>
<gene>
    <name evidence="1" type="ordered locus">AZC_3730</name>
</gene>
<dbReference type="Pfam" id="PF08811">
    <property type="entry name" value="DUF1800"/>
    <property type="match status" value="1"/>
</dbReference>
<reference evidence="1 2" key="1">
    <citation type="journal article" date="2007" name="Appl. Environ. Microbiol.">
        <title>Rhizobial factors required for stem nodule maturation and maintenance in Sesbania rostrata-Azorhizobium caulinodans ORS571 symbiosis.</title>
        <authorList>
            <person name="Suzuki S."/>
            <person name="Aono T."/>
            <person name="Lee KB."/>
            <person name="Suzuki T."/>
            <person name="Liu CT."/>
            <person name="Miwa H."/>
            <person name="Wakao S."/>
            <person name="Iki T."/>
            <person name="Oyaizu H."/>
        </authorList>
    </citation>
    <scope>NUCLEOTIDE SEQUENCE [LARGE SCALE GENOMIC DNA]</scope>
    <source>
        <strain evidence="2">ATCC 43989 / DSM 5975 / JCM 20966 / LMG 6465 / NBRC 14845 / NCIMB 13405 / ORS 571</strain>
    </source>
</reference>
<keyword evidence="2" id="KW-1185">Reference proteome</keyword>
<proteinExistence type="predicted"/>
<protein>
    <recommendedName>
        <fullName evidence="3">DUF1800 domain-containing protein</fullName>
    </recommendedName>
</protein>
<evidence type="ECO:0000313" key="1">
    <source>
        <dbReference type="EMBL" id="BAF89728.1"/>
    </source>
</evidence>
<reference evidence="1 2" key="5">
    <citation type="journal article" date="2010" name="Appl. Environ. Microbiol.">
        <title>phrR-like gene praR of Azorhizobium caulinodans ORS571 is essential for symbiosis with Sesbania rostrata and is involved in expression of reb genes.</title>
        <authorList>
            <person name="Akiba N."/>
            <person name="Aono T."/>
            <person name="Toyazaki H."/>
            <person name="Sato S."/>
            <person name="Oyaizu H."/>
        </authorList>
    </citation>
    <scope>NUCLEOTIDE SEQUENCE [LARGE SCALE GENOMIC DNA]</scope>
    <source>
        <strain evidence="2">ATCC 43989 / DSM 5975 / JCM 20966 / LMG 6465 / NBRC 14845 / NCIMB 13405 / ORS 571</strain>
    </source>
</reference>
<accession>A8INB7</accession>
<dbReference type="EMBL" id="AP009384">
    <property type="protein sequence ID" value="BAF89728.1"/>
    <property type="molecule type" value="Genomic_DNA"/>
</dbReference>
<sequence length="555" mass="60736">MLGAAVFLPFVHHTQSTIYAANCSPWRRAMGGPRAGKVLVLGVLVAFGLGSSAEVRAGEPPVHASPSAAPAPVAAPLVFSPHDIAFVDALTWGANASTMARFHALGVEGWLKEQLHPARDTLPAEAQRQIEALEISRRSAPQLVTEFRDRDAALKNLPSPEEKGAAQKVYQADMTARAREAATAAILRALYAPDQLRERMVWFWLNHFNVHQAKGNLRLLMADYQDNAIRPHALGKFRDLLAATLRHPAMLRYLDNAENAAGRINENYAREIMELHTLGVGSGYSQKDVEELARILTGVGIAGPNIPRVKPGQEALLIRDGLFEFNPARHDFGDKVLLGRTIEGQGFAEVEEALDILSRAPATARHVSRDIAIYFVADNPPEALVQRMADTFQKSDGDIAAVLATMIRSPEFEASLGKRFKDPVRYVFSAVRLAYDDRVILNTQPVQNWLNRLGEGLYNHETPDGYPLVSTAWTASGQMTARFEIARQIGSGAAGLFKPAEEGAVEQPAFPLLQNSLYFSGLSARLSPATRLALAQAISPQDWNTLFLSSPDFMQ</sequence>
<dbReference type="AlphaFoldDB" id="A8INB7"/>
<name>A8INB7_AZOC5</name>
<dbReference type="eggNOG" id="COG5267">
    <property type="taxonomic scope" value="Bacteria"/>
</dbReference>